<keyword evidence="1" id="KW-0472">Membrane</keyword>
<dbReference type="Proteomes" id="UP001140217">
    <property type="component" value="Unassembled WGS sequence"/>
</dbReference>
<keyword evidence="1" id="KW-0812">Transmembrane</keyword>
<protein>
    <submittedName>
        <fullName evidence="2">Uncharacterized protein</fullName>
    </submittedName>
</protein>
<keyword evidence="3" id="KW-1185">Reference proteome</keyword>
<evidence type="ECO:0000256" key="1">
    <source>
        <dbReference type="SAM" id="Phobius"/>
    </source>
</evidence>
<organism evidence="2 3">
    <name type="scientific">Coemansia javaensis</name>
    <dbReference type="NCBI Taxonomy" id="2761396"/>
    <lineage>
        <taxon>Eukaryota</taxon>
        <taxon>Fungi</taxon>
        <taxon>Fungi incertae sedis</taxon>
        <taxon>Zoopagomycota</taxon>
        <taxon>Kickxellomycotina</taxon>
        <taxon>Kickxellomycetes</taxon>
        <taxon>Kickxellales</taxon>
        <taxon>Kickxellaceae</taxon>
        <taxon>Coemansia</taxon>
    </lineage>
</organism>
<proteinExistence type="predicted"/>
<accession>A0A9W8H791</accession>
<feature type="transmembrane region" description="Helical" evidence="1">
    <location>
        <begin position="34"/>
        <end position="56"/>
    </location>
</feature>
<keyword evidence="1" id="KW-1133">Transmembrane helix</keyword>
<name>A0A9W8H791_9FUNG</name>
<sequence length="102" mass="11066">MTKAELRAAHKGNQAFAHTGAPVGIIRYGRRTAIFGFFFILFPLTLIANPLSMVLYNNGQAFKTSTDENGHTSTSSVTVNSGLFIQPRALFLASLGVYCHAM</sequence>
<feature type="non-terminal residue" evidence="2">
    <location>
        <position position="102"/>
    </location>
</feature>
<comment type="caution">
    <text evidence="2">The sequence shown here is derived from an EMBL/GenBank/DDBJ whole genome shotgun (WGS) entry which is preliminary data.</text>
</comment>
<reference evidence="2" key="1">
    <citation type="submission" date="2022-07" db="EMBL/GenBank/DDBJ databases">
        <title>Phylogenomic reconstructions and comparative analyses of Kickxellomycotina fungi.</title>
        <authorList>
            <person name="Reynolds N.K."/>
            <person name="Stajich J.E."/>
            <person name="Barry K."/>
            <person name="Grigoriev I.V."/>
            <person name="Crous P."/>
            <person name="Smith M.E."/>
        </authorList>
    </citation>
    <scope>NUCLEOTIDE SEQUENCE</scope>
    <source>
        <strain evidence="2">NBRC 105414</strain>
    </source>
</reference>
<dbReference type="EMBL" id="JANBUL010000405">
    <property type="protein sequence ID" value="KAJ2776039.1"/>
    <property type="molecule type" value="Genomic_DNA"/>
</dbReference>
<evidence type="ECO:0000313" key="2">
    <source>
        <dbReference type="EMBL" id="KAJ2776039.1"/>
    </source>
</evidence>
<evidence type="ECO:0000313" key="3">
    <source>
        <dbReference type="Proteomes" id="UP001140217"/>
    </source>
</evidence>
<gene>
    <name evidence="2" type="ORF">H4R18_005894</name>
</gene>
<dbReference type="AlphaFoldDB" id="A0A9W8H791"/>